<dbReference type="GO" id="GO:0005634">
    <property type="term" value="C:nucleus"/>
    <property type="evidence" value="ECO:0007669"/>
    <property type="project" value="TreeGrafter"/>
</dbReference>
<comment type="caution">
    <text evidence="2">The sequence shown here is derived from an EMBL/GenBank/DDBJ whole genome shotgun (WGS) entry which is preliminary data.</text>
</comment>
<sequence>MKTLSFLRKSVKKTDFFPQQVSLTYKGNSSFQTFYGGVVSLAIIIMIISYSIRLLMVMFQRQQTNKTLNTIINDIQNDPPTYEINKDNFGFVFTTQDSITNNRTYDPSYISVSVTQNIDYYDQETGQRTYTSYDRDFDTCGEDFPTIDQKFEDLRDALKDEHQCLDNQTFMIQGSTFSQVRQYITLNVNKCVNGTSSVVCKTTAEINQKVKNSQFVFGFATKFFDFDDYYNPIKSAYDTRFGASLDQGFHKMNEYLIQKSEVFDVNYFFQFGQNVESEFYVVSEEIADFESTDGTDSKLLTLTFIQDAQMVNYERIIFSFFDAFSQIGGVFGLLLQVGALVTNSFSEKYFLASLFSFLYISTQKEKIESKGNNRNAIAPTLRRFETQTDKIKPYHNETLKDFKHEINNSFVQNANNYKNDSSKSVITRCINHLESLRRLYFTSSDYLKTLVPVFSNRAKQQFSEHSLKFSHECDIVEIIHSMRALKLMMKLVLSEHQQLLVSFSSKGYNECSQVLSQNFNKIPTQTPNFIKEAQLRIDTLTCKLQQIEINQVEKDIQTIIGIKPELEEDLKVPNNRLSEEASRVQFIEEEELKEEEYSFRHRNKDLQSQF</sequence>
<dbReference type="GO" id="GO:0007131">
    <property type="term" value="P:reciprocal meiotic recombination"/>
    <property type="evidence" value="ECO:0007669"/>
    <property type="project" value="TreeGrafter"/>
</dbReference>
<protein>
    <recommendedName>
        <fullName evidence="4">Transmembrane protein</fullName>
    </recommendedName>
</protein>
<dbReference type="AlphaFoldDB" id="A0AAD1X515"/>
<feature type="transmembrane region" description="Helical" evidence="1">
    <location>
        <begin position="34"/>
        <end position="56"/>
    </location>
</feature>
<reference evidence="2" key="1">
    <citation type="submission" date="2023-07" db="EMBL/GenBank/DDBJ databases">
        <authorList>
            <consortium name="AG Swart"/>
            <person name="Singh M."/>
            <person name="Singh A."/>
            <person name="Seah K."/>
            <person name="Emmerich C."/>
        </authorList>
    </citation>
    <scope>NUCLEOTIDE SEQUENCE</scope>
    <source>
        <strain evidence="2">DP1</strain>
    </source>
</reference>
<dbReference type="Proteomes" id="UP001295684">
    <property type="component" value="Unassembled WGS sequence"/>
</dbReference>
<keyword evidence="1" id="KW-0472">Membrane</keyword>
<gene>
    <name evidence="2" type="ORF">ECRASSUSDP1_LOCUS2283</name>
</gene>
<keyword evidence="3" id="KW-1185">Reference proteome</keyword>
<evidence type="ECO:0000256" key="1">
    <source>
        <dbReference type="SAM" id="Phobius"/>
    </source>
</evidence>
<keyword evidence="1" id="KW-1133">Transmembrane helix</keyword>
<accession>A0AAD1X515</accession>
<dbReference type="PANTHER" id="PTHR31398:SF0">
    <property type="entry name" value="MEIOTIC NUCLEAR DIVISION PROTEIN 1 HOMOLOG"/>
    <property type="match status" value="1"/>
</dbReference>
<evidence type="ECO:0000313" key="2">
    <source>
        <dbReference type="EMBL" id="CAI2360974.1"/>
    </source>
</evidence>
<organism evidence="2 3">
    <name type="scientific">Euplotes crassus</name>
    <dbReference type="NCBI Taxonomy" id="5936"/>
    <lineage>
        <taxon>Eukaryota</taxon>
        <taxon>Sar</taxon>
        <taxon>Alveolata</taxon>
        <taxon>Ciliophora</taxon>
        <taxon>Intramacronucleata</taxon>
        <taxon>Spirotrichea</taxon>
        <taxon>Hypotrichia</taxon>
        <taxon>Euplotida</taxon>
        <taxon>Euplotidae</taxon>
        <taxon>Moneuplotes</taxon>
    </lineage>
</organism>
<evidence type="ECO:0008006" key="4">
    <source>
        <dbReference type="Google" id="ProtNLM"/>
    </source>
</evidence>
<dbReference type="EMBL" id="CAMPGE010002173">
    <property type="protein sequence ID" value="CAI2360974.1"/>
    <property type="molecule type" value="Genomic_DNA"/>
</dbReference>
<keyword evidence="1" id="KW-0812">Transmembrane</keyword>
<dbReference type="PANTHER" id="PTHR31398">
    <property type="entry name" value="MEIOTIC NUCLEAR DIVISION PROTEIN 1 HOMOLOG"/>
    <property type="match status" value="1"/>
</dbReference>
<name>A0AAD1X515_EUPCR</name>
<evidence type="ECO:0000313" key="3">
    <source>
        <dbReference type="Proteomes" id="UP001295684"/>
    </source>
</evidence>
<proteinExistence type="predicted"/>